<keyword evidence="4" id="KW-1185">Reference proteome</keyword>
<reference evidence="3 4" key="1">
    <citation type="submission" date="2023-04" db="EMBL/GenBank/DDBJ databases">
        <title>Genome of Basidiobolus ranarum AG-B5.</title>
        <authorList>
            <person name="Stajich J.E."/>
            <person name="Carter-House D."/>
            <person name="Gryganskyi A."/>
        </authorList>
    </citation>
    <scope>NUCLEOTIDE SEQUENCE [LARGE SCALE GENOMIC DNA]</scope>
    <source>
        <strain evidence="3 4">AG-B5</strain>
    </source>
</reference>
<dbReference type="SUPFAM" id="SSF52058">
    <property type="entry name" value="L domain-like"/>
    <property type="match status" value="1"/>
</dbReference>
<organism evidence="3 4">
    <name type="scientific">Basidiobolus ranarum</name>
    <dbReference type="NCBI Taxonomy" id="34480"/>
    <lineage>
        <taxon>Eukaryota</taxon>
        <taxon>Fungi</taxon>
        <taxon>Fungi incertae sedis</taxon>
        <taxon>Zoopagomycota</taxon>
        <taxon>Entomophthoromycotina</taxon>
        <taxon>Basidiobolomycetes</taxon>
        <taxon>Basidiobolales</taxon>
        <taxon>Basidiobolaceae</taxon>
        <taxon>Basidiobolus</taxon>
    </lineage>
</organism>
<dbReference type="PANTHER" id="PTHR18849:SF0">
    <property type="entry name" value="CILIA- AND FLAGELLA-ASSOCIATED PROTEIN 410-RELATED"/>
    <property type="match status" value="1"/>
</dbReference>
<dbReference type="Proteomes" id="UP001479436">
    <property type="component" value="Unassembled WGS sequence"/>
</dbReference>
<sequence>MGTGFEGYQCAQEVGESRGVGFEVSVNQVTSIRPLYHCRELRELYLRKNAIKLSDLKEIHQLSTLRILWLTENPCVKESRYYEFLLRRLPLLQKLDNKAIESDNNNKQKEKQVGLSRDNTTFHYNKHKVAPIVSRSVGVQTEEASFRVDQHPSKPSIKKSGQLSIILSILLLLRELGIEEIHLIHEILEKYITSG</sequence>
<comment type="caution">
    <text evidence="3">The sequence shown here is derived from an EMBL/GenBank/DDBJ whole genome shotgun (WGS) entry which is preliminary data.</text>
</comment>
<gene>
    <name evidence="3" type="ORF">K7432_004125</name>
</gene>
<dbReference type="Gene3D" id="3.80.10.10">
    <property type="entry name" value="Ribonuclease Inhibitor"/>
    <property type="match status" value="1"/>
</dbReference>
<name>A0ABR2W561_9FUNG</name>
<dbReference type="InterPro" id="IPR032675">
    <property type="entry name" value="LRR_dom_sf"/>
</dbReference>
<evidence type="ECO:0000313" key="3">
    <source>
        <dbReference type="EMBL" id="KAK9720429.1"/>
    </source>
</evidence>
<keyword evidence="2" id="KW-0677">Repeat</keyword>
<keyword evidence="1" id="KW-0433">Leucine-rich repeat</keyword>
<accession>A0ABR2W561</accession>
<evidence type="ECO:0000313" key="4">
    <source>
        <dbReference type="Proteomes" id="UP001479436"/>
    </source>
</evidence>
<dbReference type="PANTHER" id="PTHR18849">
    <property type="entry name" value="LEUCINE RICH REPEAT PROTEIN"/>
    <property type="match status" value="1"/>
</dbReference>
<proteinExistence type="predicted"/>
<protein>
    <submittedName>
        <fullName evidence="3">Uncharacterized protein</fullName>
    </submittedName>
</protein>
<evidence type="ECO:0000256" key="1">
    <source>
        <dbReference type="ARBA" id="ARBA00022614"/>
    </source>
</evidence>
<dbReference type="EMBL" id="JASJQH010007012">
    <property type="protein sequence ID" value="KAK9720429.1"/>
    <property type="molecule type" value="Genomic_DNA"/>
</dbReference>
<evidence type="ECO:0000256" key="2">
    <source>
        <dbReference type="ARBA" id="ARBA00022737"/>
    </source>
</evidence>